<evidence type="ECO:0000313" key="3">
    <source>
        <dbReference type="Proteomes" id="UP001479290"/>
    </source>
</evidence>
<dbReference type="Proteomes" id="UP001479290">
    <property type="component" value="Unassembled WGS sequence"/>
</dbReference>
<feature type="signal peptide" evidence="1">
    <location>
        <begin position="1"/>
        <end position="20"/>
    </location>
</feature>
<reference evidence="2 3" key="1">
    <citation type="submission" date="2024-05" db="EMBL/GenBank/DDBJ databases">
        <title>A high-quality chromosomal-level genome assembly of Topmouth culter (Culter alburnus).</title>
        <authorList>
            <person name="Zhao H."/>
        </authorList>
    </citation>
    <scope>NUCLEOTIDE SEQUENCE [LARGE SCALE GENOMIC DNA]</scope>
    <source>
        <strain evidence="2">CATC2023</strain>
        <tissue evidence="2">Muscle</tissue>
    </source>
</reference>
<comment type="caution">
    <text evidence="2">The sequence shown here is derived from an EMBL/GenBank/DDBJ whole genome shotgun (WGS) entry which is preliminary data.</text>
</comment>
<evidence type="ECO:0000313" key="2">
    <source>
        <dbReference type="EMBL" id="KAK9976570.1"/>
    </source>
</evidence>
<evidence type="ECO:0008006" key="4">
    <source>
        <dbReference type="Google" id="ProtNLM"/>
    </source>
</evidence>
<organism evidence="2 3">
    <name type="scientific">Culter alburnus</name>
    <name type="common">Topmouth culter</name>
    <dbReference type="NCBI Taxonomy" id="194366"/>
    <lineage>
        <taxon>Eukaryota</taxon>
        <taxon>Metazoa</taxon>
        <taxon>Chordata</taxon>
        <taxon>Craniata</taxon>
        <taxon>Vertebrata</taxon>
        <taxon>Euteleostomi</taxon>
        <taxon>Actinopterygii</taxon>
        <taxon>Neopterygii</taxon>
        <taxon>Teleostei</taxon>
        <taxon>Ostariophysi</taxon>
        <taxon>Cypriniformes</taxon>
        <taxon>Xenocyprididae</taxon>
        <taxon>Xenocypridinae</taxon>
        <taxon>Culter</taxon>
    </lineage>
</organism>
<proteinExistence type="predicted"/>
<feature type="chain" id="PRO_5043351670" description="EGF-like domain-containing protein" evidence="1">
    <location>
        <begin position="21"/>
        <end position="239"/>
    </location>
</feature>
<sequence>MATVKIFPTIFYLLQYSCFGSDVNCNHGECNPIEDTTQVFCECNTMLRGPECTFGRCCGACLVNPCGVNAKCSSSNHGRTCTCESPWKGDPYQGCRSQDLQWIQTGAVPSNAVLSKTQLAVCKAIASDGGWHSGFVKDHHCNYEYDSSSHQANSYEVLVDPCGGRGWKWMEGAQGNMVSYDESKRFPGVRYFVCSFSERDMALCAILPGTEIKGMEISILWFNNHVSEETCDSLFNFYS</sequence>
<keyword evidence="1" id="KW-0732">Signal</keyword>
<evidence type="ECO:0000256" key="1">
    <source>
        <dbReference type="SAM" id="SignalP"/>
    </source>
</evidence>
<accession>A0AAW2AVB7</accession>
<gene>
    <name evidence="2" type="ORF">ABG768_021775</name>
</gene>
<dbReference type="AlphaFoldDB" id="A0AAW2AVB7"/>
<name>A0AAW2AVB7_CULAL</name>
<protein>
    <recommendedName>
        <fullName evidence="4">EGF-like domain-containing protein</fullName>
    </recommendedName>
</protein>
<keyword evidence="3" id="KW-1185">Reference proteome</keyword>
<dbReference type="EMBL" id="JAWDJR010000004">
    <property type="protein sequence ID" value="KAK9976570.1"/>
    <property type="molecule type" value="Genomic_DNA"/>
</dbReference>